<protein>
    <recommendedName>
        <fullName evidence="4">HTH lacI-type domain-containing protein</fullName>
    </recommendedName>
</protein>
<proteinExistence type="predicted"/>
<dbReference type="SUPFAM" id="SSF47413">
    <property type="entry name" value="lambda repressor-like DNA-binding domains"/>
    <property type="match status" value="1"/>
</dbReference>
<dbReference type="SUPFAM" id="SSF53822">
    <property type="entry name" value="Periplasmic binding protein-like I"/>
    <property type="match status" value="1"/>
</dbReference>
<evidence type="ECO:0000256" key="1">
    <source>
        <dbReference type="ARBA" id="ARBA00023015"/>
    </source>
</evidence>
<evidence type="ECO:0000313" key="5">
    <source>
        <dbReference type="EMBL" id="OUP55714.1"/>
    </source>
</evidence>
<dbReference type="AlphaFoldDB" id="A0A1Y4LG72"/>
<comment type="caution">
    <text evidence="5">The sequence shown here is derived from an EMBL/GenBank/DDBJ whole genome shotgun (WGS) entry which is preliminary data.</text>
</comment>
<reference evidence="6" key="1">
    <citation type="submission" date="2017-04" db="EMBL/GenBank/DDBJ databases">
        <title>Function of individual gut microbiota members based on whole genome sequencing of pure cultures obtained from chicken caecum.</title>
        <authorList>
            <person name="Medvecky M."/>
            <person name="Cejkova D."/>
            <person name="Polansky O."/>
            <person name="Karasova D."/>
            <person name="Kubasova T."/>
            <person name="Cizek A."/>
            <person name="Rychlik I."/>
        </authorList>
    </citation>
    <scope>NUCLEOTIDE SEQUENCE [LARGE SCALE GENOMIC DNA]</scope>
    <source>
        <strain evidence="6">An179</strain>
    </source>
</reference>
<dbReference type="EMBL" id="NFKL01000024">
    <property type="protein sequence ID" value="OUP55714.1"/>
    <property type="molecule type" value="Genomic_DNA"/>
</dbReference>
<keyword evidence="3" id="KW-0804">Transcription</keyword>
<evidence type="ECO:0000256" key="3">
    <source>
        <dbReference type="ARBA" id="ARBA00023163"/>
    </source>
</evidence>
<keyword evidence="1" id="KW-0805">Transcription regulation</keyword>
<gene>
    <name evidence="5" type="ORF">B5F15_14265</name>
</gene>
<keyword evidence="2" id="KW-0238">DNA-binding</keyword>
<dbReference type="CDD" id="cd01392">
    <property type="entry name" value="HTH_LacI"/>
    <property type="match status" value="1"/>
</dbReference>
<dbReference type="STRING" id="501571.GCA_900143195_00318"/>
<feature type="domain" description="HTH lacI-type" evidence="4">
    <location>
        <begin position="3"/>
        <end position="57"/>
    </location>
</feature>
<evidence type="ECO:0000256" key="2">
    <source>
        <dbReference type="ARBA" id="ARBA00023125"/>
    </source>
</evidence>
<sequence length="364" mass="40055">MPITIAKIAELCGVSRGTVDRALNNKGNVRPEVCERIKRVAEEQGYRPNRAGRALVRTRDPIRIGVIVHSAPTAFMQTLLYACQAEAAEAAGLGVQVIFRTMKGMDPEDMVLKINDLVENEHVGGLAISPLAHVHVQQALTRVIDELHIPVVTFNSDLPAINRLCYVGQDNIAAGRTAAGLLGLLLGHEPATVLVITGSTTVHQSYNERVFGFCNELSLQFPNLTQLAVQNCEDRVDLAEQIVLDTLERVPELSGIYIASTGYEGVCRALTHTGMQRKIRVIAHDLVAHNLVMARRQVLDFVLGQDAQSQGALPIRYLREFLLDGKRPEPAVQYTDIEVKFHYNITERDCADAEGRTVSLHAES</sequence>
<organism evidence="5 6">
    <name type="scientific">Butyricicoccus pullicaecorum</name>
    <dbReference type="NCBI Taxonomy" id="501571"/>
    <lineage>
        <taxon>Bacteria</taxon>
        <taxon>Bacillati</taxon>
        <taxon>Bacillota</taxon>
        <taxon>Clostridia</taxon>
        <taxon>Eubacteriales</taxon>
        <taxon>Butyricicoccaceae</taxon>
        <taxon>Butyricicoccus</taxon>
    </lineage>
</organism>
<dbReference type="GO" id="GO:0003700">
    <property type="term" value="F:DNA-binding transcription factor activity"/>
    <property type="evidence" value="ECO:0007669"/>
    <property type="project" value="TreeGrafter"/>
</dbReference>
<dbReference type="RefSeq" id="WP_087415781.1">
    <property type="nucleotide sequence ID" value="NZ_NFKL01000024.1"/>
</dbReference>
<dbReference type="SMART" id="SM00354">
    <property type="entry name" value="HTH_LACI"/>
    <property type="match status" value="1"/>
</dbReference>
<dbReference type="InterPro" id="IPR000843">
    <property type="entry name" value="HTH_LacI"/>
</dbReference>
<dbReference type="PANTHER" id="PTHR30146">
    <property type="entry name" value="LACI-RELATED TRANSCRIPTIONAL REPRESSOR"/>
    <property type="match status" value="1"/>
</dbReference>
<dbReference type="Gene3D" id="1.10.260.40">
    <property type="entry name" value="lambda repressor-like DNA-binding domains"/>
    <property type="match status" value="1"/>
</dbReference>
<dbReference type="GO" id="GO:0000976">
    <property type="term" value="F:transcription cis-regulatory region binding"/>
    <property type="evidence" value="ECO:0007669"/>
    <property type="project" value="TreeGrafter"/>
</dbReference>
<dbReference type="InterPro" id="IPR010982">
    <property type="entry name" value="Lambda_DNA-bd_dom_sf"/>
</dbReference>
<dbReference type="Proteomes" id="UP000195326">
    <property type="component" value="Unassembled WGS sequence"/>
</dbReference>
<accession>A0A1Y4LG72</accession>
<dbReference type="InterPro" id="IPR025997">
    <property type="entry name" value="SBP_2_dom"/>
</dbReference>
<dbReference type="Pfam" id="PF13407">
    <property type="entry name" value="Peripla_BP_4"/>
    <property type="match status" value="1"/>
</dbReference>
<dbReference type="Gene3D" id="3.40.50.2300">
    <property type="match status" value="2"/>
</dbReference>
<evidence type="ECO:0000259" key="4">
    <source>
        <dbReference type="PROSITE" id="PS50932"/>
    </source>
</evidence>
<dbReference type="InterPro" id="IPR028082">
    <property type="entry name" value="Peripla_BP_I"/>
</dbReference>
<dbReference type="Pfam" id="PF00356">
    <property type="entry name" value="LacI"/>
    <property type="match status" value="1"/>
</dbReference>
<dbReference type="PANTHER" id="PTHR30146:SF152">
    <property type="entry name" value="TRANSCRIPTIONAL REGULATORY PROTEIN"/>
    <property type="match status" value="1"/>
</dbReference>
<name>A0A1Y4LG72_9FIRM</name>
<evidence type="ECO:0000313" key="6">
    <source>
        <dbReference type="Proteomes" id="UP000195326"/>
    </source>
</evidence>
<dbReference type="PROSITE" id="PS50932">
    <property type="entry name" value="HTH_LACI_2"/>
    <property type="match status" value="1"/>
</dbReference>
<dbReference type="CDD" id="cd06307">
    <property type="entry name" value="PBP1_sugar_binding"/>
    <property type="match status" value="1"/>
</dbReference>